<protein>
    <submittedName>
        <fullName evidence="2">Uncharacterized protein</fullName>
    </submittedName>
</protein>
<evidence type="ECO:0000313" key="2">
    <source>
        <dbReference type="EMBL" id="WWF02790.1"/>
    </source>
</evidence>
<reference evidence="2 3" key="1">
    <citation type="submission" date="2022-09" db="EMBL/GenBank/DDBJ databases">
        <authorList>
            <person name="Giprobiosintez L."/>
        </authorList>
    </citation>
    <scope>NUCLEOTIDE SEQUENCE [LARGE SCALE GENOMIC DNA]</scope>
    <source>
        <strain evidence="3">VKPM-B-12549 (GBS-15)</strain>
    </source>
</reference>
<dbReference type="RefSeq" id="WP_277458480.1">
    <property type="nucleotide sequence ID" value="NZ_CP104311.1"/>
</dbReference>
<keyword evidence="1" id="KW-0472">Membrane</keyword>
<feature type="transmembrane region" description="Helical" evidence="1">
    <location>
        <begin position="29"/>
        <end position="49"/>
    </location>
</feature>
<gene>
    <name evidence="2" type="ORF">N4J17_04020</name>
</gene>
<feature type="transmembrane region" description="Helical" evidence="1">
    <location>
        <begin position="61"/>
        <end position="81"/>
    </location>
</feature>
<accession>A0ABZ2F7R2</accession>
<organism evidence="2 3">
    <name type="scientific">Methylococcus capsulatus</name>
    <dbReference type="NCBI Taxonomy" id="414"/>
    <lineage>
        <taxon>Bacteria</taxon>
        <taxon>Pseudomonadati</taxon>
        <taxon>Pseudomonadota</taxon>
        <taxon>Gammaproteobacteria</taxon>
        <taxon>Methylococcales</taxon>
        <taxon>Methylococcaceae</taxon>
        <taxon>Methylococcus</taxon>
    </lineage>
</organism>
<dbReference type="EMBL" id="CP104311">
    <property type="protein sequence ID" value="WWF02790.1"/>
    <property type="molecule type" value="Genomic_DNA"/>
</dbReference>
<evidence type="ECO:0000256" key="1">
    <source>
        <dbReference type="SAM" id="Phobius"/>
    </source>
</evidence>
<keyword evidence="1" id="KW-1133">Transmembrane helix</keyword>
<feature type="transmembrane region" description="Helical" evidence="1">
    <location>
        <begin position="183"/>
        <end position="201"/>
    </location>
</feature>
<feature type="transmembrane region" description="Helical" evidence="1">
    <location>
        <begin position="114"/>
        <end position="136"/>
    </location>
</feature>
<dbReference type="Proteomes" id="UP001359308">
    <property type="component" value="Chromosome"/>
</dbReference>
<feature type="transmembrane region" description="Helical" evidence="1">
    <location>
        <begin position="142"/>
        <end position="163"/>
    </location>
</feature>
<keyword evidence="1" id="KW-0812">Transmembrane</keyword>
<proteinExistence type="predicted"/>
<name>A0ABZ2F7R2_METCP</name>
<feature type="transmembrane region" description="Helical" evidence="1">
    <location>
        <begin position="87"/>
        <end position="107"/>
    </location>
</feature>
<sequence>MVIGAVLALPTLVYWSCFADDPQFLDRYGCWMVYLDLSVVPLIAALGYLRSYIYAHASRMMGLVIGMTIGTQVGTMIGGVLGATNGFFVGAMVGMSLGTLYGALTAWCCGPMAVIHGLMAGVMGGTMGAMVVVMMIPDHVLIFMPVFTTVNRFILIWFTYLFYKEGVAAGKCQLRGPLTLTQLCAFSLLTIGLLSALMVLGPQGPMVWKGQKRAILDADVTENRFQPREFGEDSSSANRQEMEMACGTRMMKGGSPP</sequence>
<evidence type="ECO:0000313" key="3">
    <source>
        <dbReference type="Proteomes" id="UP001359308"/>
    </source>
</evidence>
<keyword evidence="3" id="KW-1185">Reference proteome</keyword>